<dbReference type="Proteomes" id="UP001589619">
    <property type="component" value="Unassembled WGS sequence"/>
</dbReference>
<name>A0ABV5VVG0_9BACL</name>
<evidence type="ECO:0000313" key="2">
    <source>
        <dbReference type="Proteomes" id="UP001589619"/>
    </source>
</evidence>
<keyword evidence="1" id="KW-0808">Transferase</keyword>
<organism evidence="1 2">
    <name type="scientific">Paenibacillus hodogayensis</name>
    <dbReference type="NCBI Taxonomy" id="279208"/>
    <lineage>
        <taxon>Bacteria</taxon>
        <taxon>Bacillati</taxon>
        <taxon>Bacillota</taxon>
        <taxon>Bacilli</taxon>
        <taxon>Bacillales</taxon>
        <taxon>Paenibacillaceae</taxon>
        <taxon>Paenibacillus</taxon>
    </lineage>
</organism>
<reference evidence="1 2" key="1">
    <citation type="submission" date="2024-09" db="EMBL/GenBank/DDBJ databases">
        <authorList>
            <person name="Sun Q."/>
            <person name="Mori K."/>
        </authorList>
    </citation>
    <scope>NUCLEOTIDE SEQUENCE [LARGE SCALE GENOMIC DNA]</scope>
    <source>
        <strain evidence="1 2">JCM 12520</strain>
    </source>
</reference>
<dbReference type="InterPro" id="IPR046239">
    <property type="entry name" value="DUF6272"/>
</dbReference>
<sequence>MIHTLLHIQNVLRDNGILISFAGRLSQGLIEEYGTAVKSYLETEQRPRNEIFDIFSIFIEQTQNIKNYCSVKEQSPFSDTIANSCIVTIGKTAGGYYVCSGNVVDNTELGTLVSRIDALVPLDKTALRRLYKEKLREDPPTGCTGAGVGLIDIARKSREPLEYTVTELDGHLSFFTLKAIV</sequence>
<dbReference type="GO" id="GO:0016301">
    <property type="term" value="F:kinase activity"/>
    <property type="evidence" value="ECO:0007669"/>
    <property type="project" value="UniProtKB-KW"/>
</dbReference>
<comment type="caution">
    <text evidence="1">The sequence shown here is derived from an EMBL/GenBank/DDBJ whole genome shotgun (WGS) entry which is preliminary data.</text>
</comment>
<evidence type="ECO:0000313" key="1">
    <source>
        <dbReference type="EMBL" id="MFB9752078.1"/>
    </source>
</evidence>
<dbReference type="Pfam" id="PF19788">
    <property type="entry name" value="DUF6272"/>
    <property type="match status" value="1"/>
</dbReference>
<dbReference type="RefSeq" id="WP_344910757.1">
    <property type="nucleotide sequence ID" value="NZ_BAAAYO010000010.1"/>
</dbReference>
<dbReference type="NCBIfam" id="NF038262">
    <property type="entry name" value="SiaB_fam_kinase"/>
    <property type="match status" value="1"/>
</dbReference>
<gene>
    <name evidence="1" type="ORF">ACFFNY_10975</name>
</gene>
<keyword evidence="2" id="KW-1185">Reference proteome</keyword>
<proteinExistence type="predicted"/>
<accession>A0ABV5VVG0</accession>
<keyword evidence="1" id="KW-0418">Kinase</keyword>
<protein>
    <submittedName>
        <fullName evidence="1">SiaB family protein kinase</fullName>
    </submittedName>
</protein>
<dbReference type="EMBL" id="JBHMAG010000009">
    <property type="protein sequence ID" value="MFB9752078.1"/>
    <property type="molecule type" value="Genomic_DNA"/>
</dbReference>